<dbReference type="PROSITE" id="PS00028">
    <property type="entry name" value="ZINC_FINGER_C2H2_1"/>
    <property type="match status" value="1"/>
</dbReference>
<dbReference type="EMBL" id="JAATWM020000032">
    <property type="protein sequence ID" value="KAF9873354.1"/>
    <property type="molecule type" value="Genomic_DNA"/>
</dbReference>
<gene>
    <name evidence="3" type="ORF">CkaCkLH20_09167</name>
</gene>
<dbReference type="PROSITE" id="PS50157">
    <property type="entry name" value="ZINC_FINGER_C2H2_2"/>
    <property type="match status" value="1"/>
</dbReference>
<dbReference type="InterPro" id="IPR013087">
    <property type="entry name" value="Znf_C2H2_type"/>
</dbReference>
<evidence type="ECO:0000313" key="3">
    <source>
        <dbReference type="EMBL" id="KAF9873354.1"/>
    </source>
</evidence>
<dbReference type="RefSeq" id="XP_038742815.1">
    <property type="nucleotide sequence ID" value="XM_038891882.1"/>
</dbReference>
<name>A0A9P6HZK8_9PEZI</name>
<dbReference type="GeneID" id="62164956"/>
<reference evidence="3" key="2">
    <citation type="submission" date="2020-11" db="EMBL/GenBank/DDBJ databases">
        <title>Whole genome sequencing of Colletotrichum sp.</title>
        <authorList>
            <person name="Li H."/>
        </authorList>
    </citation>
    <scope>NUCLEOTIDE SEQUENCE</scope>
    <source>
        <strain evidence="3">CkLH20</strain>
    </source>
</reference>
<comment type="caution">
    <text evidence="3">The sequence shown here is derived from an EMBL/GenBank/DDBJ whole genome shotgun (WGS) entry which is preliminary data.</text>
</comment>
<accession>A0A9P6HZK8</accession>
<reference evidence="3" key="1">
    <citation type="submission" date="2020-03" db="EMBL/GenBank/DDBJ databases">
        <authorList>
            <person name="He L."/>
        </authorList>
    </citation>
    <scope>NUCLEOTIDE SEQUENCE</scope>
    <source>
        <strain evidence="3">CkLH20</strain>
    </source>
</reference>
<dbReference type="OrthoDB" id="4790430at2759"/>
<evidence type="ECO:0000313" key="4">
    <source>
        <dbReference type="Proteomes" id="UP000781932"/>
    </source>
</evidence>
<feature type="domain" description="C2H2-type" evidence="2">
    <location>
        <begin position="267"/>
        <end position="295"/>
    </location>
</feature>
<sequence>MEVADKPTTQDAIFRSLQALAIASGESLNDVFLANEALMMNLRLKSAQMAAAQDPQAMPQSEYAVIYHGYHTQTDSGNGFVRGVPVNHPPGVFTSTRSFLFDLDNGAQNGTIAQMGGIPTPGAPLFGNASVTMPQAHPQNHALENPILGAGNQEIGFMEDLNEASFDNLVIDVANGRPRDENSTGYDFGDQGLENFPVNVADGMANDLANFQPLVNNANAYGAPSPGNFVAEEPVRSDCVEYFQYDGNGEYGWHAGEKTTHDQSNGLRCHLCSKTYKIAGFLSRHLNIVHGQPSSL</sequence>
<dbReference type="AlphaFoldDB" id="A0A9P6HZK8"/>
<keyword evidence="1" id="KW-0863">Zinc-finger</keyword>
<keyword evidence="1" id="KW-0479">Metal-binding</keyword>
<organism evidence="3 4">
    <name type="scientific">Colletotrichum karsti</name>
    <dbReference type="NCBI Taxonomy" id="1095194"/>
    <lineage>
        <taxon>Eukaryota</taxon>
        <taxon>Fungi</taxon>
        <taxon>Dikarya</taxon>
        <taxon>Ascomycota</taxon>
        <taxon>Pezizomycotina</taxon>
        <taxon>Sordariomycetes</taxon>
        <taxon>Hypocreomycetidae</taxon>
        <taxon>Glomerellales</taxon>
        <taxon>Glomerellaceae</taxon>
        <taxon>Colletotrichum</taxon>
        <taxon>Colletotrichum boninense species complex</taxon>
    </lineage>
</organism>
<dbReference type="GO" id="GO:0008270">
    <property type="term" value="F:zinc ion binding"/>
    <property type="evidence" value="ECO:0007669"/>
    <property type="project" value="UniProtKB-KW"/>
</dbReference>
<protein>
    <recommendedName>
        <fullName evidence="2">C2H2-type domain-containing protein</fullName>
    </recommendedName>
</protein>
<evidence type="ECO:0000256" key="1">
    <source>
        <dbReference type="PROSITE-ProRule" id="PRU00042"/>
    </source>
</evidence>
<evidence type="ECO:0000259" key="2">
    <source>
        <dbReference type="PROSITE" id="PS50157"/>
    </source>
</evidence>
<dbReference type="Proteomes" id="UP000781932">
    <property type="component" value="Unassembled WGS sequence"/>
</dbReference>
<proteinExistence type="predicted"/>
<keyword evidence="4" id="KW-1185">Reference proteome</keyword>
<keyword evidence="1" id="KW-0862">Zinc</keyword>